<feature type="compositionally biased region" description="Polar residues" evidence="6">
    <location>
        <begin position="346"/>
        <end position="367"/>
    </location>
</feature>
<keyword evidence="3 5" id="KW-0863">Zinc-finger</keyword>
<evidence type="ECO:0000313" key="9">
    <source>
        <dbReference type="Proteomes" id="UP001648503"/>
    </source>
</evidence>
<feature type="compositionally biased region" description="Polar residues" evidence="6">
    <location>
        <begin position="293"/>
        <end position="303"/>
    </location>
</feature>
<keyword evidence="1" id="KW-0343">GTPase activation</keyword>
<dbReference type="InterPro" id="IPR037278">
    <property type="entry name" value="ARFGAP/RecO"/>
</dbReference>
<keyword evidence="4" id="KW-0862">Zinc</keyword>
<accession>A0ABQ8FJ00</accession>
<feature type="domain" description="Arf-GAP" evidence="7">
    <location>
        <begin position="4"/>
        <end position="121"/>
    </location>
</feature>
<dbReference type="CDD" id="cd08830">
    <property type="entry name" value="ArfGap_ArfGap1"/>
    <property type="match status" value="1"/>
</dbReference>
<feature type="compositionally biased region" description="Basic and acidic residues" evidence="6">
    <location>
        <begin position="316"/>
        <end position="329"/>
    </location>
</feature>
<dbReference type="Pfam" id="PF01412">
    <property type="entry name" value="ArfGap"/>
    <property type="match status" value="1"/>
</dbReference>
<reference evidence="8 9" key="1">
    <citation type="submission" date="2021-02" db="EMBL/GenBank/DDBJ databases">
        <title>Variation within the Batrachochytrium salamandrivorans European outbreak.</title>
        <authorList>
            <person name="Kelly M."/>
            <person name="Pasmans F."/>
            <person name="Shea T.P."/>
            <person name="Munoz J.F."/>
            <person name="Carranza S."/>
            <person name="Cuomo C.A."/>
            <person name="Martel A."/>
        </authorList>
    </citation>
    <scope>NUCLEOTIDE SEQUENCE [LARGE SCALE GENOMIC DNA]</scope>
    <source>
        <strain evidence="8 9">AMFP18/2</strain>
    </source>
</reference>
<dbReference type="InterPro" id="IPR038508">
    <property type="entry name" value="ArfGAP_dom_sf"/>
</dbReference>
<sequence>MDCRPQVLELQRRDGNKSCIDCGAHHPQWASVTYGIFFCLECSGVHRSLGVHLSFVRSVTMDKWSEDQAKRMELGGNTNALTFFKSHPHYRDGMPIPEKYDSEFARFYKDKLTALVEGRSWDMPPIGPLPTPASRDADAFSVSTGKTSLPISDKARNEEFFAQKGSENMARPEGVTPSQGGRYAGFGSAPFDNQSRQSDRDAGNMLEDPMRTLSMGWSLFTSYASEGAKLAAGGAERVGQSITEHVIKPTAAVIRDPELSKNVQSYVSVISQKVTQVGTTGLTMATNLVNQSGGYETVDSSTAPGEPSTFPGEENAGSRDESNTGRNDWETWETPADPSPPGVALSTPSSGHTSSVKTSITNRTAASTAPAISMVSEQHAPTASHKDAVVEPASSTPNPAVVHQAADEWEDF</sequence>
<dbReference type="SMART" id="SM00105">
    <property type="entry name" value="ArfGap"/>
    <property type="match status" value="1"/>
</dbReference>
<gene>
    <name evidence="8" type="ORF">BASA50_003275</name>
</gene>
<comment type="caution">
    <text evidence="8">The sequence shown here is derived from an EMBL/GenBank/DDBJ whole genome shotgun (WGS) entry which is preliminary data.</text>
</comment>
<evidence type="ECO:0000256" key="6">
    <source>
        <dbReference type="SAM" id="MobiDB-lite"/>
    </source>
</evidence>
<evidence type="ECO:0000256" key="5">
    <source>
        <dbReference type="PROSITE-ProRule" id="PRU00288"/>
    </source>
</evidence>
<evidence type="ECO:0000259" key="7">
    <source>
        <dbReference type="PROSITE" id="PS50115"/>
    </source>
</evidence>
<evidence type="ECO:0000256" key="2">
    <source>
        <dbReference type="ARBA" id="ARBA00022723"/>
    </source>
</evidence>
<dbReference type="PANTHER" id="PTHR46395:SF1">
    <property type="entry name" value="ADP-RIBOSYLATION FACTOR GTPASE-ACTIVATING PROTEIN 1"/>
    <property type="match status" value="1"/>
</dbReference>
<evidence type="ECO:0000256" key="4">
    <source>
        <dbReference type="ARBA" id="ARBA00022833"/>
    </source>
</evidence>
<feature type="region of interest" description="Disordered" evidence="6">
    <location>
        <begin position="162"/>
        <end position="207"/>
    </location>
</feature>
<dbReference type="SUPFAM" id="SSF57863">
    <property type="entry name" value="ArfGap/RecO-like zinc finger"/>
    <property type="match status" value="1"/>
</dbReference>
<dbReference type="PRINTS" id="PR00405">
    <property type="entry name" value="REVINTRACTNG"/>
</dbReference>
<organism evidence="8 9">
    <name type="scientific">Batrachochytrium salamandrivorans</name>
    <dbReference type="NCBI Taxonomy" id="1357716"/>
    <lineage>
        <taxon>Eukaryota</taxon>
        <taxon>Fungi</taxon>
        <taxon>Fungi incertae sedis</taxon>
        <taxon>Chytridiomycota</taxon>
        <taxon>Chytridiomycota incertae sedis</taxon>
        <taxon>Chytridiomycetes</taxon>
        <taxon>Rhizophydiales</taxon>
        <taxon>Rhizophydiales incertae sedis</taxon>
        <taxon>Batrachochytrium</taxon>
    </lineage>
</organism>
<dbReference type="InterPro" id="IPR001164">
    <property type="entry name" value="ArfGAP_dom"/>
</dbReference>
<evidence type="ECO:0000256" key="3">
    <source>
        <dbReference type="ARBA" id="ARBA00022771"/>
    </source>
</evidence>
<protein>
    <recommendedName>
        <fullName evidence="7">Arf-GAP domain-containing protein</fullName>
    </recommendedName>
</protein>
<evidence type="ECO:0000313" key="8">
    <source>
        <dbReference type="EMBL" id="KAH6599065.1"/>
    </source>
</evidence>
<keyword evidence="2" id="KW-0479">Metal-binding</keyword>
<dbReference type="Proteomes" id="UP001648503">
    <property type="component" value="Unassembled WGS sequence"/>
</dbReference>
<dbReference type="PANTHER" id="PTHR46395">
    <property type="entry name" value="ADP-RIBOSYLATION FACTOR GTPASE-ACTIVATING PROTEIN 1"/>
    <property type="match status" value="1"/>
</dbReference>
<proteinExistence type="predicted"/>
<dbReference type="EMBL" id="JAFCIX010000079">
    <property type="protein sequence ID" value="KAH6599065.1"/>
    <property type="molecule type" value="Genomic_DNA"/>
</dbReference>
<dbReference type="PROSITE" id="PS50115">
    <property type="entry name" value="ARFGAP"/>
    <property type="match status" value="1"/>
</dbReference>
<feature type="region of interest" description="Disordered" evidence="6">
    <location>
        <begin position="293"/>
        <end position="412"/>
    </location>
</feature>
<evidence type="ECO:0000256" key="1">
    <source>
        <dbReference type="ARBA" id="ARBA00022468"/>
    </source>
</evidence>
<keyword evidence="9" id="KW-1185">Reference proteome</keyword>
<name>A0ABQ8FJ00_9FUNG</name>
<dbReference type="Gene3D" id="1.10.220.150">
    <property type="entry name" value="Arf GTPase activating protein"/>
    <property type="match status" value="1"/>
</dbReference>